<feature type="region of interest" description="Disordered" evidence="4">
    <location>
        <begin position="1"/>
        <end position="22"/>
    </location>
</feature>
<dbReference type="CDD" id="cd06170">
    <property type="entry name" value="LuxR_C_like"/>
    <property type="match status" value="1"/>
</dbReference>
<dbReference type="PROSITE" id="PS00622">
    <property type="entry name" value="HTH_LUXR_1"/>
    <property type="match status" value="1"/>
</dbReference>
<evidence type="ECO:0000256" key="1">
    <source>
        <dbReference type="ARBA" id="ARBA00022553"/>
    </source>
</evidence>
<evidence type="ECO:0000259" key="6">
    <source>
        <dbReference type="PROSITE" id="PS50110"/>
    </source>
</evidence>
<dbReference type="SUPFAM" id="SSF52172">
    <property type="entry name" value="CheY-like"/>
    <property type="match status" value="1"/>
</dbReference>
<feature type="domain" description="HTH luxR-type" evidence="5">
    <location>
        <begin position="171"/>
        <end position="236"/>
    </location>
</feature>
<dbReference type="InterPro" id="IPR058245">
    <property type="entry name" value="NreC/VraR/RcsB-like_REC"/>
</dbReference>
<dbReference type="CDD" id="cd17535">
    <property type="entry name" value="REC_NarL-like"/>
    <property type="match status" value="1"/>
</dbReference>
<feature type="domain" description="Response regulatory" evidence="6">
    <location>
        <begin position="24"/>
        <end position="140"/>
    </location>
</feature>
<accession>A0A5R9BCH5</accession>
<dbReference type="PROSITE" id="PS50043">
    <property type="entry name" value="HTH_LUXR_2"/>
    <property type="match status" value="1"/>
</dbReference>
<dbReference type="Proteomes" id="UP000310458">
    <property type="component" value="Unassembled WGS sequence"/>
</dbReference>
<dbReference type="SUPFAM" id="SSF46894">
    <property type="entry name" value="C-terminal effector domain of the bipartite response regulators"/>
    <property type="match status" value="1"/>
</dbReference>
<dbReference type="SMART" id="SM00448">
    <property type="entry name" value="REC"/>
    <property type="match status" value="1"/>
</dbReference>
<dbReference type="Pfam" id="PF00196">
    <property type="entry name" value="GerE"/>
    <property type="match status" value="1"/>
</dbReference>
<sequence length="243" mass="26226">MTISSEGSGTDSPGAQPPTNGTVRVLISDDHPMMSTALRTYVDSASGLECVGEARDGETAVDMCGELHPDVVLMDLHMPSMGGIEATRAIRQQYPDIAVLAVTTFSTELYVIPALRAGAGGYFLKDAEPEQIIDAIREVHEGSAVFSPTVARQLMIAVKNEPAQVATALERFPEVPHIPARELEGLQLLATGRSNAEIAEKMMVSEATVKVYMGRIMKRLDVRDRIQLLIRGVELGLVEPSLN</sequence>
<keyword evidence="1 3" id="KW-0597">Phosphoprotein</keyword>
<dbReference type="SMART" id="SM00421">
    <property type="entry name" value="HTH_LUXR"/>
    <property type="match status" value="1"/>
</dbReference>
<feature type="modified residue" description="4-aspartylphosphate" evidence="3">
    <location>
        <position position="75"/>
    </location>
</feature>
<organism evidence="7 8">
    <name type="scientific">Nesterenkonia salmonea</name>
    <dbReference type="NCBI Taxonomy" id="1804987"/>
    <lineage>
        <taxon>Bacteria</taxon>
        <taxon>Bacillati</taxon>
        <taxon>Actinomycetota</taxon>
        <taxon>Actinomycetes</taxon>
        <taxon>Micrococcales</taxon>
        <taxon>Micrococcaceae</taxon>
        <taxon>Nesterenkonia</taxon>
    </lineage>
</organism>
<dbReference type="GO" id="GO:0006355">
    <property type="term" value="P:regulation of DNA-templated transcription"/>
    <property type="evidence" value="ECO:0007669"/>
    <property type="project" value="InterPro"/>
</dbReference>
<dbReference type="InterPro" id="IPR016032">
    <property type="entry name" value="Sig_transdc_resp-reg_C-effctor"/>
</dbReference>
<dbReference type="PANTHER" id="PTHR43214:SF43">
    <property type="entry name" value="TWO-COMPONENT RESPONSE REGULATOR"/>
    <property type="match status" value="1"/>
</dbReference>
<keyword evidence="8" id="KW-1185">Reference proteome</keyword>
<name>A0A5R9BCH5_9MICC</name>
<comment type="caution">
    <text evidence="7">The sequence shown here is derived from an EMBL/GenBank/DDBJ whole genome shotgun (WGS) entry which is preliminary data.</text>
</comment>
<dbReference type="AlphaFoldDB" id="A0A5R9BCH5"/>
<evidence type="ECO:0000313" key="8">
    <source>
        <dbReference type="Proteomes" id="UP000310458"/>
    </source>
</evidence>
<dbReference type="Gene3D" id="3.40.50.2300">
    <property type="match status" value="1"/>
</dbReference>
<dbReference type="RefSeq" id="WP_138252841.1">
    <property type="nucleotide sequence ID" value="NZ_VAVZ01000016.1"/>
</dbReference>
<evidence type="ECO:0000256" key="3">
    <source>
        <dbReference type="PROSITE-ProRule" id="PRU00169"/>
    </source>
</evidence>
<protein>
    <submittedName>
        <fullName evidence="7">Response regulator transcription factor</fullName>
    </submittedName>
</protein>
<dbReference type="GO" id="GO:0003677">
    <property type="term" value="F:DNA binding"/>
    <property type="evidence" value="ECO:0007669"/>
    <property type="project" value="UniProtKB-KW"/>
</dbReference>
<dbReference type="PRINTS" id="PR00038">
    <property type="entry name" value="HTHLUXR"/>
</dbReference>
<dbReference type="InterPro" id="IPR039420">
    <property type="entry name" value="WalR-like"/>
</dbReference>
<evidence type="ECO:0000256" key="2">
    <source>
        <dbReference type="ARBA" id="ARBA00023125"/>
    </source>
</evidence>
<evidence type="ECO:0000313" key="7">
    <source>
        <dbReference type="EMBL" id="TLP97532.1"/>
    </source>
</evidence>
<evidence type="ECO:0000256" key="4">
    <source>
        <dbReference type="SAM" id="MobiDB-lite"/>
    </source>
</evidence>
<dbReference type="InterPro" id="IPR011006">
    <property type="entry name" value="CheY-like_superfamily"/>
</dbReference>
<dbReference type="EMBL" id="VAVZ01000016">
    <property type="protein sequence ID" value="TLP97532.1"/>
    <property type="molecule type" value="Genomic_DNA"/>
</dbReference>
<dbReference type="OrthoDB" id="9808843at2"/>
<dbReference type="GO" id="GO:0000160">
    <property type="term" value="P:phosphorelay signal transduction system"/>
    <property type="evidence" value="ECO:0007669"/>
    <property type="project" value="InterPro"/>
</dbReference>
<dbReference type="PANTHER" id="PTHR43214">
    <property type="entry name" value="TWO-COMPONENT RESPONSE REGULATOR"/>
    <property type="match status" value="1"/>
</dbReference>
<dbReference type="InterPro" id="IPR000792">
    <property type="entry name" value="Tscrpt_reg_LuxR_C"/>
</dbReference>
<keyword evidence="2" id="KW-0238">DNA-binding</keyword>
<evidence type="ECO:0000259" key="5">
    <source>
        <dbReference type="PROSITE" id="PS50043"/>
    </source>
</evidence>
<dbReference type="Pfam" id="PF00072">
    <property type="entry name" value="Response_reg"/>
    <property type="match status" value="1"/>
</dbReference>
<dbReference type="PROSITE" id="PS50110">
    <property type="entry name" value="RESPONSE_REGULATORY"/>
    <property type="match status" value="1"/>
</dbReference>
<reference evidence="7 8" key="1">
    <citation type="submission" date="2019-05" db="EMBL/GenBank/DDBJ databases">
        <title>Nesterenkonia sp. GY074 isolated from the Southern Atlantic Ocean.</title>
        <authorList>
            <person name="Zhang G."/>
        </authorList>
    </citation>
    <scope>NUCLEOTIDE SEQUENCE [LARGE SCALE GENOMIC DNA]</scope>
    <source>
        <strain evidence="7 8">GY074</strain>
    </source>
</reference>
<dbReference type="InterPro" id="IPR001789">
    <property type="entry name" value="Sig_transdc_resp-reg_receiver"/>
</dbReference>
<gene>
    <name evidence="7" type="ORF">FEF26_07075</name>
</gene>
<proteinExistence type="predicted"/>